<dbReference type="InterPro" id="IPR050767">
    <property type="entry name" value="Sel1_AlgK"/>
</dbReference>
<dbReference type="PROSITE" id="PS51257">
    <property type="entry name" value="PROKAR_LIPOPROTEIN"/>
    <property type="match status" value="1"/>
</dbReference>
<keyword evidence="1" id="KW-0732">Signal</keyword>
<dbReference type="EMBL" id="JBHUMV010000002">
    <property type="protein sequence ID" value="MFD2753585.1"/>
    <property type="molecule type" value="Genomic_DNA"/>
</dbReference>
<dbReference type="RefSeq" id="WP_066474535.1">
    <property type="nucleotide sequence ID" value="NZ_BCNT01000004.1"/>
</dbReference>
<dbReference type="Pfam" id="PF08238">
    <property type="entry name" value="Sel1"/>
    <property type="match status" value="2"/>
</dbReference>
<reference evidence="3" key="1">
    <citation type="journal article" date="2019" name="Int. J. Syst. Evol. Microbiol.">
        <title>The Global Catalogue of Microorganisms (GCM) 10K type strain sequencing project: providing services to taxonomists for standard genome sequencing and annotation.</title>
        <authorList>
            <consortium name="The Broad Institute Genomics Platform"/>
            <consortium name="The Broad Institute Genome Sequencing Center for Infectious Disease"/>
            <person name="Wu L."/>
            <person name="Ma J."/>
        </authorList>
    </citation>
    <scope>NUCLEOTIDE SEQUENCE [LARGE SCALE GENOMIC DNA]</scope>
    <source>
        <strain evidence="3">TISTR 1906</strain>
    </source>
</reference>
<proteinExistence type="predicted"/>
<evidence type="ECO:0000256" key="1">
    <source>
        <dbReference type="SAM" id="SignalP"/>
    </source>
</evidence>
<dbReference type="InterPro" id="IPR006597">
    <property type="entry name" value="Sel1-like"/>
</dbReference>
<dbReference type="PANTHER" id="PTHR11102">
    <property type="entry name" value="SEL-1-LIKE PROTEIN"/>
    <property type="match status" value="1"/>
</dbReference>
<gene>
    <name evidence="2" type="ORF">ACFSW6_05770</name>
</gene>
<name>A0ABW5UJD2_9BURK</name>
<dbReference type="SUPFAM" id="SSF81901">
    <property type="entry name" value="HCP-like"/>
    <property type="match status" value="1"/>
</dbReference>
<accession>A0ABW5UJD2</accession>
<evidence type="ECO:0000313" key="3">
    <source>
        <dbReference type="Proteomes" id="UP001597463"/>
    </source>
</evidence>
<dbReference type="Proteomes" id="UP001597463">
    <property type="component" value="Unassembled WGS sequence"/>
</dbReference>
<protein>
    <submittedName>
        <fullName evidence="2">Sel1 repeat family protein</fullName>
    </submittedName>
</protein>
<dbReference type="PANTHER" id="PTHR11102:SF160">
    <property type="entry name" value="ERAD-ASSOCIATED E3 UBIQUITIN-PROTEIN LIGASE COMPONENT HRD3"/>
    <property type="match status" value="1"/>
</dbReference>
<dbReference type="InterPro" id="IPR011990">
    <property type="entry name" value="TPR-like_helical_dom_sf"/>
</dbReference>
<evidence type="ECO:0000313" key="2">
    <source>
        <dbReference type="EMBL" id="MFD2753585.1"/>
    </source>
</evidence>
<dbReference type="Gene3D" id="1.25.40.10">
    <property type="entry name" value="Tetratricopeptide repeat domain"/>
    <property type="match status" value="1"/>
</dbReference>
<sequence length="200" mass="22449">MRLVFTSLSLAALMLTGCATQTPEEQLTPLAPTVRLCNGDQCVNQPRHIATFQGEPVNPEAERRMAALAALAERDPKAAYDLGLRLLRGDGVERNTYQAIEWMRKAGDRGYGPAQFALGRLYLLGFEEMGSDPAEAETWLSRAAAKGNKEAKRLLPQAQAAKREAQENYRVREEDRKSLNAWYANTPYSWIWGTTGWYLR</sequence>
<feature type="signal peptide" evidence="1">
    <location>
        <begin position="1"/>
        <end position="21"/>
    </location>
</feature>
<feature type="chain" id="PRO_5046166015" evidence="1">
    <location>
        <begin position="22"/>
        <end position="200"/>
    </location>
</feature>
<keyword evidence="3" id="KW-1185">Reference proteome</keyword>
<organism evidence="2 3">
    <name type="scientific">Comamonas terrae</name>
    <dbReference type="NCBI Taxonomy" id="673548"/>
    <lineage>
        <taxon>Bacteria</taxon>
        <taxon>Pseudomonadati</taxon>
        <taxon>Pseudomonadota</taxon>
        <taxon>Betaproteobacteria</taxon>
        <taxon>Burkholderiales</taxon>
        <taxon>Comamonadaceae</taxon>
        <taxon>Comamonas</taxon>
    </lineage>
</organism>
<dbReference type="SMART" id="SM00671">
    <property type="entry name" value="SEL1"/>
    <property type="match status" value="2"/>
</dbReference>
<comment type="caution">
    <text evidence="2">The sequence shown here is derived from an EMBL/GenBank/DDBJ whole genome shotgun (WGS) entry which is preliminary data.</text>
</comment>